<evidence type="ECO:0000256" key="10">
    <source>
        <dbReference type="ARBA" id="ARBA00023242"/>
    </source>
</evidence>
<name>A0A2G8KBE6_STIJA</name>
<evidence type="ECO:0000256" key="7">
    <source>
        <dbReference type="ARBA" id="ARBA00023015"/>
    </source>
</evidence>
<comment type="similarity">
    <text evidence="2">Belongs to the krueppel C2H2-type zinc-finger protein family.</text>
</comment>
<evidence type="ECO:0000256" key="12">
    <source>
        <dbReference type="SAM" id="MobiDB-lite"/>
    </source>
</evidence>
<dbReference type="AlphaFoldDB" id="A0A2G8KBE6"/>
<dbReference type="EMBL" id="MRZV01000720">
    <property type="protein sequence ID" value="PIK45305.1"/>
    <property type="molecule type" value="Genomic_DNA"/>
</dbReference>
<proteinExistence type="inferred from homology"/>
<evidence type="ECO:0000256" key="4">
    <source>
        <dbReference type="ARBA" id="ARBA00022737"/>
    </source>
</evidence>
<sequence>MEEEIHRNWIRKEERDTEPDLIKIFGVHEKEFHLKYKNHKVKAEDYTRYEVSPPKTKLRGYLESFNTETGDDGEDVIKVKNPWAEHTSPFFLRKHDDVIDQSKTLDFYAPDWRTTLDRKSPPSEKWMMPFQEKEAIAGPTKAERRFDANVRNLDPDSSLDNSYGAGTLLNGYISGSGTSSDIPVKKAVKSKGNLEDHSADAITGFKGSTLKAILTPPQPQSYRGGRRSTSGKPPQPRKYVCDVCGKAFSRSNTLVTHKRIHTGDKPFACELCGRAFRQPGNLTRHRLTHTTVKPYVCSQCGKAFNRASNLHTHMRTHTNYKPFVCQFCGKGFHQKIDMKIHSYTHTGEKPHKCKKCGRGFKQLTHLTYHMRTHSEVSTRREIYRHIFSSHR</sequence>
<dbReference type="Gene3D" id="3.30.160.60">
    <property type="entry name" value="Classic Zinc Finger"/>
    <property type="match status" value="5"/>
</dbReference>
<evidence type="ECO:0000256" key="9">
    <source>
        <dbReference type="ARBA" id="ARBA00023163"/>
    </source>
</evidence>
<dbReference type="PANTHER" id="PTHR16515:SF35">
    <property type="entry name" value="FEZ FAMILY ZINC FINGER PROTEIN 2"/>
    <property type="match status" value="1"/>
</dbReference>
<accession>A0A2G8KBE6</accession>
<dbReference type="FunFam" id="3.30.160.60:FF:000624">
    <property type="entry name" value="zinc finger protein 697"/>
    <property type="match status" value="1"/>
</dbReference>
<dbReference type="GO" id="GO:0008270">
    <property type="term" value="F:zinc ion binding"/>
    <property type="evidence" value="ECO:0007669"/>
    <property type="project" value="UniProtKB-KW"/>
</dbReference>
<feature type="domain" description="C2H2-type" evidence="13">
    <location>
        <begin position="239"/>
        <end position="266"/>
    </location>
</feature>
<organism evidence="14 15">
    <name type="scientific">Stichopus japonicus</name>
    <name type="common">Sea cucumber</name>
    <dbReference type="NCBI Taxonomy" id="307972"/>
    <lineage>
        <taxon>Eukaryota</taxon>
        <taxon>Metazoa</taxon>
        <taxon>Echinodermata</taxon>
        <taxon>Eleutherozoa</taxon>
        <taxon>Echinozoa</taxon>
        <taxon>Holothuroidea</taxon>
        <taxon>Aspidochirotacea</taxon>
        <taxon>Aspidochirotida</taxon>
        <taxon>Stichopodidae</taxon>
        <taxon>Apostichopus</taxon>
    </lineage>
</organism>
<evidence type="ECO:0000256" key="3">
    <source>
        <dbReference type="ARBA" id="ARBA00022723"/>
    </source>
</evidence>
<feature type="domain" description="C2H2-type" evidence="13">
    <location>
        <begin position="323"/>
        <end position="350"/>
    </location>
</feature>
<keyword evidence="8" id="KW-0238">DNA-binding</keyword>
<dbReference type="STRING" id="307972.A0A2G8KBE6"/>
<evidence type="ECO:0000313" key="15">
    <source>
        <dbReference type="Proteomes" id="UP000230750"/>
    </source>
</evidence>
<keyword evidence="15" id="KW-1185">Reference proteome</keyword>
<dbReference type="InterPro" id="IPR013087">
    <property type="entry name" value="Znf_C2H2_type"/>
</dbReference>
<dbReference type="PROSITE" id="PS50157">
    <property type="entry name" value="ZINC_FINGER_C2H2_2"/>
    <property type="match status" value="5"/>
</dbReference>
<dbReference type="FunFam" id="3.30.160.60:FF:000508">
    <property type="entry name" value="Myeloid zinc finger 1"/>
    <property type="match status" value="1"/>
</dbReference>
<dbReference type="FunFam" id="3.30.160.60:FF:000345">
    <property type="entry name" value="Zinc finger protein Gfi-1"/>
    <property type="match status" value="1"/>
</dbReference>
<evidence type="ECO:0000256" key="11">
    <source>
        <dbReference type="PROSITE-ProRule" id="PRU00042"/>
    </source>
</evidence>
<protein>
    <submittedName>
        <fullName evidence="14">Putative Krueppel-related zinc finger protein 1 isoform X1</fullName>
    </submittedName>
</protein>
<dbReference type="GO" id="GO:0042802">
    <property type="term" value="F:identical protein binding"/>
    <property type="evidence" value="ECO:0007669"/>
    <property type="project" value="UniProtKB-ARBA"/>
</dbReference>
<gene>
    <name evidence="14" type="ORF">BSL78_17842</name>
</gene>
<keyword evidence="7" id="KW-0805">Transcription regulation</keyword>
<evidence type="ECO:0000256" key="5">
    <source>
        <dbReference type="ARBA" id="ARBA00022771"/>
    </source>
</evidence>
<dbReference type="InterPro" id="IPR050331">
    <property type="entry name" value="Zinc_finger"/>
</dbReference>
<evidence type="ECO:0000313" key="14">
    <source>
        <dbReference type="EMBL" id="PIK45305.1"/>
    </source>
</evidence>
<dbReference type="FunFam" id="3.30.160.60:FF:001182">
    <property type="entry name" value="Zinc finger, C2H2 type"/>
    <property type="match status" value="1"/>
</dbReference>
<dbReference type="Pfam" id="PF00096">
    <property type="entry name" value="zf-C2H2"/>
    <property type="match status" value="4"/>
</dbReference>
<reference evidence="14 15" key="1">
    <citation type="journal article" date="2017" name="PLoS Biol.">
        <title>The sea cucumber genome provides insights into morphological evolution and visceral regeneration.</title>
        <authorList>
            <person name="Zhang X."/>
            <person name="Sun L."/>
            <person name="Yuan J."/>
            <person name="Sun Y."/>
            <person name="Gao Y."/>
            <person name="Zhang L."/>
            <person name="Li S."/>
            <person name="Dai H."/>
            <person name="Hamel J.F."/>
            <person name="Liu C."/>
            <person name="Yu Y."/>
            <person name="Liu S."/>
            <person name="Lin W."/>
            <person name="Guo K."/>
            <person name="Jin S."/>
            <person name="Xu P."/>
            <person name="Storey K.B."/>
            <person name="Huan P."/>
            <person name="Zhang T."/>
            <person name="Zhou Y."/>
            <person name="Zhang J."/>
            <person name="Lin C."/>
            <person name="Li X."/>
            <person name="Xing L."/>
            <person name="Huo D."/>
            <person name="Sun M."/>
            <person name="Wang L."/>
            <person name="Mercier A."/>
            <person name="Li F."/>
            <person name="Yang H."/>
            <person name="Xiang J."/>
        </authorList>
    </citation>
    <scope>NUCLEOTIDE SEQUENCE [LARGE SCALE GENOMIC DNA]</scope>
    <source>
        <strain evidence="14">Shaxun</strain>
        <tissue evidence="14">Muscle</tissue>
    </source>
</reference>
<feature type="domain" description="C2H2-type" evidence="13">
    <location>
        <begin position="267"/>
        <end position="294"/>
    </location>
</feature>
<dbReference type="PROSITE" id="PS00028">
    <property type="entry name" value="ZINC_FINGER_C2H2_1"/>
    <property type="match status" value="5"/>
</dbReference>
<dbReference type="SUPFAM" id="SSF57667">
    <property type="entry name" value="beta-beta-alpha zinc fingers"/>
    <property type="match status" value="3"/>
</dbReference>
<dbReference type="GO" id="GO:0010468">
    <property type="term" value="P:regulation of gene expression"/>
    <property type="evidence" value="ECO:0007669"/>
    <property type="project" value="TreeGrafter"/>
</dbReference>
<comment type="caution">
    <text evidence="14">The sequence shown here is derived from an EMBL/GenBank/DDBJ whole genome shotgun (WGS) entry which is preliminary data.</text>
</comment>
<evidence type="ECO:0000256" key="8">
    <source>
        <dbReference type="ARBA" id="ARBA00023125"/>
    </source>
</evidence>
<evidence type="ECO:0000256" key="6">
    <source>
        <dbReference type="ARBA" id="ARBA00022833"/>
    </source>
</evidence>
<evidence type="ECO:0000256" key="1">
    <source>
        <dbReference type="ARBA" id="ARBA00004123"/>
    </source>
</evidence>
<keyword evidence="4" id="KW-0677">Repeat</keyword>
<dbReference type="SMART" id="SM00355">
    <property type="entry name" value="ZnF_C2H2"/>
    <property type="match status" value="5"/>
</dbReference>
<feature type="domain" description="C2H2-type" evidence="13">
    <location>
        <begin position="295"/>
        <end position="322"/>
    </location>
</feature>
<keyword evidence="10" id="KW-0539">Nucleus</keyword>
<keyword evidence="9" id="KW-0804">Transcription</keyword>
<evidence type="ECO:0000256" key="2">
    <source>
        <dbReference type="ARBA" id="ARBA00006991"/>
    </source>
</evidence>
<dbReference type="Proteomes" id="UP000230750">
    <property type="component" value="Unassembled WGS sequence"/>
</dbReference>
<evidence type="ECO:0000259" key="13">
    <source>
        <dbReference type="PROSITE" id="PS50157"/>
    </source>
</evidence>
<dbReference type="InterPro" id="IPR036236">
    <property type="entry name" value="Znf_C2H2_sf"/>
</dbReference>
<comment type="subcellular location">
    <subcellularLocation>
        <location evidence="1">Nucleus</location>
    </subcellularLocation>
</comment>
<dbReference type="FunFam" id="3.30.160.60:FF:000512">
    <property type="entry name" value="zinc finger protein 197 isoform X1"/>
    <property type="match status" value="1"/>
</dbReference>
<dbReference type="OrthoDB" id="654211at2759"/>
<keyword evidence="3" id="KW-0479">Metal-binding</keyword>
<feature type="region of interest" description="Disordered" evidence="12">
    <location>
        <begin position="213"/>
        <end position="237"/>
    </location>
</feature>
<dbReference type="GO" id="GO:0003677">
    <property type="term" value="F:DNA binding"/>
    <property type="evidence" value="ECO:0007669"/>
    <property type="project" value="UniProtKB-KW"/>
</dbReference>
<dbReference type="GO" id="GO:0005634">
    <property type="term" value="C:nucleus"/>
    <property type="evidence" value="ECO:0007669"/>
    <property type="project" value="UniProtKB-SubCell"/>
</dbReference>
<keyword evidence="6" id="KW-0862">Zinc</keyword>
<keyword evidence="5 11" id="KW-0863">Zinc-finger</keyword>
<feature type="domain" description="C2H2-type" evidence="13">
    <location>
        <begin position="351"/>
        <end position="378"/>
    </location>
</feature>
<dbReference type="PANTHER" id="PTHR16515">
    <property type="entry name" value="PR DOMAIN ZINC FINGER PROTEIN"/>
    <property type="match status" value="1"/>
</dbReference>